<organism evidence="2 3">
    <name type="scientific">Alteromonas macleodii</name>
    <name type="common">Pseudoalteromonas macleodii</name>
    <dbReference type="NCBI Taxonomy" id="28108"/>
    <lineage>
        <taxon>Bacteria</taxon>
        <taxon>Pseudomonadati</taxon>
        <taxon>Pseudomonadota</taxon>
        <taxon>Gammaproteobacteria</taxon>
        <taxon>Alteromonadales</taxon>
        <taxon>Alteromonadaceae</taxon>
        <taxon>Alteromonas/Salinimonas group</taxon>
        <taxon>Alteromonas</taxon>
    </lineage>
</organism>
<evidence type="ECO:0000259" key="1">
    <source>
        <dbReference type="Pfam" id="PF04991"/>
    </source>
</evidence>
<accession>A0A126PX96</accession>
<evidence type="ECO:0000313" key="2">
    <source>
        <dbReference type="EMBL" id="AMJ97575.1"/>
    </source>
</evidence>
<dbReference type="AlphaFoldDB" id="A0A126PX96"/>
<dbReference type="PANTHER" id="PTHR13627:SF31">
    <property type="entry name" value="RIBITOL 5-PHOSPHATE TRANSFERASE FKRP"/>
    <property type="match status" value="1"/>
</dbReference>
<dbReference type="GO" id="GO:0009100">
    <property type="term" value="P:glycoprotein metabolic process"/>
    <property type="evidence" value="ECO:0007669"/>
    <property type="project" value="UniProtKB-ARBA"/>
</dbReference>
<dbReference type="PANTHER" id="PTHR13627">
    <property type="entry name" value="FUKUTIN RELATED PROTEIN"/>
    <property type="match status" value="1"/>
</dbReference>
<gene>
    <name evidence="2" type="ORF">AVL55_05010</name>
</gene>
<dbReference type="OrthoDB" id="9786100at2"/>
<dbReference type="EMBL" id="CP014323">
    <property type="protein sequence ID" value="AMJ97575.1"/>
    <property type="molecule type" value="Genomic_DNA"/>
</dbReference>
<proteinExistence type="predicted"/>
<reference evidence="2 3" key="1">
    <citation type="submission" date="2015-12" db="EMBL/GenBank/DDBJ databases">
        <authorList>
            <person name="Shamseldin A."/>
            <person name="Moawad H."/>
            <person name="Abd El-Rahim W.M."/>
            <person name="Sadowsky M.J."/>
        </authorList>
    </citation>
    <scope>NUCLEOTIDE SEQUENCE [LARGE SCALE GENOMIC DNA]</scope>
    <source>
        <strain evidence="2 3">D7</strain>
    </source>
</reference>
<evidence type="ECO:0000313" key="3">
    <source>
        <dbReference type="Proteomes" id="UP000063991"/>
    </source>
</evidence>
<sequence length="384" mass="43082">MILTQRPIQTLTAAGKTNSVMNYQLNKIYSEYASVHQVCREALAVSDAADIHSILIGGSLLGMVRDKDFLPWDKDVDFCVYQDQAGEVFSLEANFREAGFECRKHYVGVRTEQQLASGLALLHAIAERLSAAGISYVLATGALLSLYRDGALSAEADTLALLIPAMTEPELSDTAALFNDFSVRFSSVSQGLGKGLTLEHDGWRINLFNFNEVDGKWFWRDLNCEHWVDANLLEAPVSLNVGDYNFRVPKQTEAFLEARYGSHWHVASRSKFSHGRLPAFLQVYKAGVMVDYIIHYQIVEKTYWFEPNANVISTAGFLPTEIQPTTAGDLCFPVHPEIFLQEHYGEWQTPVKTWNGAVDNPTLVPNKETLERILTYYDRTSALL</sequence>
<dbReference type="Pfam" id="PF04991">
    <property type="entry name" value="LicD"/>
    <property type="match status" value="1"/>
</dbReference>
<dbReference type="InterPro" id="IPR007074">
    <property type="entry name" value="LicD/FKTN/FKRP_NTP_transf"/>
</dbReference>
<name>A0A126PX96_ALTMA</name>
<dbReference type="InterPro" id="IPR052613">
    <property type="entry name" value="LicD_transferase"/>
</dbReference>
<feature type="domain" description="LicD/FKTN/FKRP nucleotidyltransferase" evidence="1">
    <location>
        <begin position="48"/>
        <end position="84"/>
    </location>
</feature>
<protein>
    <recommendedName>
        <fullName evidence="1">LicD/FKTN/FKRP nucleotidyltransferase domain-containing protein</fullName>
    </recommendedName>
</protein>
<dbReference type="Proteomes" id="UP000063991">
    <property type="component" value="Chromosome"/>
</dbReference>